<evidence type="ECO:0000313" key="1">
    <source>
        <dbReference type="EMBL" id="WMW25166.1"/>
    </source>
</evidence>
<dbReference type="RefSeq" id="WP_309310973.1">
    <property type="nucleotide sequence ID" value="NZ_CP133592.1"/>
</dbReference>
<protein>
    <submittedName>
        <fullName evidence="1">Uncharacterized protein</fullName>
    </submittedName>
</protein>
<dbReference type="KEGG" id="mseb:RE474_00160"/>
<sequence>MIAVKPSLSYDAICDCFSDSTVWLSLAVSENVLSIPSDESSS</sequence>
<dbReference type="GeneID" id="84231083"/>
<accession>A0AA51YJ30</accession>
<keyword evidence="2" id="KW-1185">Reference proteome</keyword>
<reference evidence="1 2" key="1">
    <citation type="submission" date="2023-08" db="EMBL/GenBank/DDBJ databases">
        <title>Methanolobus mangrovi sp. nov. and Methanolobus sediminis sp. nov, two novel methylotrophic methanogens isolated from mangrove sediments in China.</title>
        <authorList>
            <person name="Zhou J."/>
        </authorList>
    </citation>
    <scope>NUCLEOTIDE SEQUENCE [LARGE SCALE GENOMIC DNA]</scope>
    <source>
        <strain evidence="1 2">FTZ6</strain>
    </source>
</reference>
<evidence type="ECO:0000313" key="2">
    <source>
        <dbReference type="Proteomes" id="UP001182908"/>
    </source>
</evidence>
<organism evidence="1 2">
    <name type="scientific">Methanolobus sediminis</name>
    <dbReference type="NCBI Taxonomy" id="3072978"/>
    <lineage>
        <taxon>Archaea</taxon>
        <taxon>Methanobacteriati</taxon>
        <taxon>Methanobacteriota</taxon>
        <taxon>Stenosarchaea group</taxon>
        <taxon>Methanomicrobia</taxon>
        <taxon>Methanosarcinales</taxon>
        <taxon>Methanosarcinaceae</taxon>
        <taxon>Methanolobus</taxon>
    </lineage>
</organism>
<proteinExistence type="predicted"/>
<dbReference type="EMBL" id="CP133592">
    <property type="protein sequence ID" value="WMW25166.1"/>
    <property type="molecule type" value="Genomic_DNA"/>
</dbReference>
<dbReference type="AlphaFoldDB" id="A0AA51YJ30"/>
<gene>
    <name evidence="1" type="ORF">RE474_00160</name>
</gene>
<name>A0AA51YJ30_9EURY</name>
<dbReference type="Proteomes" id="UP001182908">
    <property type="component" value="Chromosome"/>
</dbReference>